<keyword evidence="4" id="KW-1185">Reference proteome</keyword>
<comment type="caution">
    <text evidence="3">The sequence shown here is derived from an EMBL/GenBank/DDBJ whole genome shotgun (WGS) entry which is preliminary data.</text>
</comment>
<dbReference type="Proteomes" id="UP001596139">
    <property type="component" value="Unassembled WGS sequence"/>
</dbReference>
<keyword evidence="1" id="KW-0143">Chaperone</keyword>
<dbReference type="Gene3D" id="1.10.287.110">
    <property type="entry name" value="DnaJ domain"/>
    <property type="match status" value="1"/>
</dbReference>
<dbReference type="PANTHER" id="PTHR44360">
    <property type="entry name" value="DNAJ HOMOLOG SUBFAMILY B MEMBER 9"/>
    <property type="match status" value="1"/>
</dbReference>
<dbReference type="InterPro" id="IPR051948">
    <property type="entry name" value="Hsp70_co-chaperone_J-domain"/>
</dbReference>
<dbReference type="InterPro" id="IPR001623">
    <property type="entry name" value="DnaJ_domain"/>
</dbReference>
<dbReference type="RefSeq" id="WP_382467353.1">
    <property type="nucleotide sequence ID" value="NZ_JBHSPX010000002.1"/>
</dbReference>
<name>A0ABW1MFT9_9ACTN</name>
<dbReference type="SUPFAM" id="SSF46565">
    <property type="entry name" value="Chaperone J-domain"/>
    <property type="match status" value="1"/>
</dbReference>
<sequence>MATDYYAVLGVSRDASQDQIKKAFRRLARELHPDVNPDPKTQERFKEINAAYEVLSDPQKKQVYDL</sequence>
<feature type="domain" description="J" evidence="2">
    <location>
        <begin position="4"/>
        <end position="66"/>
    </location>
</feature>
<dbReference type="PRINTS" id="PR00625">
    <property type="entry name" value="JDOMAIN"/>
</dbReference>
<dbReference type="PROSITE" id="PS00636">
    <property type="entry name" value="DNAJ_1"/>
    <property type="match status" value="1"/>
</dbReference>
<organism evidence="3 4">
    <name type="scientific">Streptomyces ochraceiscleroticus</name>
    <dbReference type="NCBI Taxonomy" id="47761"/>
    <lineage>
        <taxon>Bacteria</taxon>
        <taxon>Bacillati</taxon>
        <taxon>Actinomycetota</taxon>
        <taxon>Actinomycetes</taxon>
        <taxon>Kitasatosporales</taxon>
        <taxon>Streptomycetaceae</taxon>
        <taxon>Streptomyces</taxon>
    </lineage>
</organism>
<evidence type="ECO:0000256" key="1">
    <source>
        <dbReference type="ARBA" id="ARBA00023186"/>
    </source>
</evidence>
<evidence type="ECO:0000313" key="4">
    <source>
        <dbReference type="Proteomes" id="UP001596139"/>
    </source>
</evidence>
<accession>A0ABW1MFT9</accession>
<dbReference type="SMART" id="SM00271">
    <property type="entry name" value="DnaJ"/>
    <property type="match status" value="1"/>
</dbReference>
<reference evidence="4" key="1">
    <citation type="journal article" date="2019" name="Int. J. Syst. Evol. Microbiol.">
        <title>The Global Catalogue of Microorganisms (GCM) 10K type strain sequencing project: providing services to taxonomists for standard genome sequencing and annotation.</title>
        <authorList>
            <consortium name="The Broad Institute Genomics Platform"/>
            <consortium name="The Broad Institute Genome Sequencing Center for Infectious Disease"/>
            <person name="Wu L."/>
            <person name="Ma J."/>
        </authorList>
    </citation>
    <scope>NUCLEOTIDE SEQUENCE [LARGE SCALE GENOMIC DNA]</scope>
    <source>
        <strain evidence="4">CGMCC 1.15180</strain>
    </source>
</reference>
<protein>
    <submittedName>
        <fullName evidence="3">DnaJ domain-containing protein</fullName>
    </submittedName>
</protein>
<dbReference type="CDD" id="cd06257">
    <property type="entry name" value="DnaJ"/>
    <property type="match status" value="1"/>
</dbReference>
<proteinExistence type="predicted"/>
<dbReference type="PANTHER" id="PTHR44360:SF1">
    <property type="entry name" value="DNAJ HOMOLOG SUBFAMILY B MEMBER 9"/>
    <property type="match status" value="1"/>
</dbReference>
<feature type="non-terminal residue" evidence="3">
    <location>
        <position position="66"/>
    </location>
</feature>
<dbReference type="EMBL" id="JBHSPX010000002">
    <property type="protein sequence ID" value="MFC6061927.1"/>
    <property type="molecule type" value="Genomic_DNA"/>
</dbReference>
<dbReference type="PROSITE" id="PS50076">
    <property type="entry name" value="DNAJ_2"/>
    <property type="match status" value="1"/>
</dbReference>
<dbReference type="Pfam" id="PF00226">
    <property type="entry name" value="DnaJ"/>
    <property type="match status" value="1"/>
</dbReference>
<dbReference type="InterPro" id="IPR036869">
    <property type="entry name" value="J_dom_sf"/>
</dbReference>
<evidence type="ECO:0000259" key="2">
    <source>
        <dbReference type="PROSITE" id="PS50076"/>
    </source>
</evidence>
<dbReference type="InterPro" id="IPR018253">
    <property type="entry name" value="DnaJ_domain_CS"/>
</dbReference>
<gene>
    <name evidence="3" type="ORF">ACFP4F_05155</name>
</gene>
<evidence type="ECO:0000313" key="3">
    <source>
        <dbReference type="EMBL" id="MFC6061927.1"/>
    </source>
</evidence>